<name>A0A8H2WGL3_9AGAM</name>
<evidence type="ECO:0000313" key="1">
    <source>
        <dbReference type="EMBL" id="CAE6378778.1"/>
    </source>
</evidence>
<organism evidence="1 2">
    <name type="scientific">Rhizoctonia solani</name>
    <dbReference type="NCBI Taxonomy" id="456999"/>
    <lineage>
        <taxon>Eukaryota</taxon>
        <taxon>Fungi</taxon>
        <taxon>Dikarya</taxon>
        <taxon>Basidiomycota</taxon>
        <taxon>Agaricomycotina</taxon>
        <taxon>Agaricomycetes</taxon>
        <taxon>Cantharellales</taxon>
        <taxon>Ceratobasidiaceae</taxon>
        <taxon>Rhizoctonia</taxon>
    </lineage>
</organism>
<comment type="caution">
    <text evidence="1">The sequence shown here is derived from an EMBL/GenBank/DDBJ whole genome shotgun (WGS) entry which is preliminary data.</text>
</comment>
<dbReference type="Proteomes" id="UP000663843">
    <property type="component" value="Unassembled WGS sequence"/>
</dbReference>
<reference evidence="1" key="1">
    <citation type="submission" date="2021-01" db="EMBL/GenBank/DDBJ databases">
        <authorList>
            <person name="Kaushik A."/>
        </authorList>
    </citation>
    <scope>NUCLEOTIDE SEQUENCE</scope>
    <source>
        <strain evidence="1">AG2-2IIIB</strain>
    </source>
</reference>
<accession>A0A8H2WGL3</accession>
<sequence length="159" mass="17650">MDDQFVAFLRSVSESRISPSGAVPRSYASHDGFLVEVKAIRSEYITMRFTAPDGRAVIALIPRELWGADDSASNLVAEDVRRCVIRVIRASKDRQMGVRVTNSRSANVSGDDYGDGHGEYSRLYPVTELEKRGGFPLTCRIKLRQSSKTSWSPISFAGF</sequence>
<dbReference type="AlphaFoldDB" id="A0A8H2WGL3"/>
<evidence type="ECO:0000313" key="2">
    <source>
        <dbReference type="Proteomes" id="UP000663843"/>
    </source>
</evidence>
<protein>
    <submittedName>
        <fullName evidence="1">Uncharacterized protein</fullName>
    </submittedName>
</protein>
<proteinExistence type="predicted"/>
<dbReference type="OrthoDB" id="951172at2759"/>
<dbReference type="EMBL" id="CAJMWT010001101">
    <property type="protein sequence ID" value="CAE6378778.1"/>
    <property type="molecule type" value="Genomic_DNA"/>
</dbReference>
<gene>
    <name evidence="1" type="ORF">RDB_LOCUS23102</name>
</gene>